<dbReference type="EMBL" id="LR865427">
    <property type="protein sequence ID" value="CAD2099547.1"/>
    <property type="molecule type" value="Genomic_DNA"/>
</dbReference>
<reference evidence="4 5" key="1">
    <citation type="submission" date="2020-08" db="EMBL/GenBank/DDBJ databases">
        <authorList>
            <person name="Ramaprasad A."/>
        </authorList>
    </citation>
    <scope>NUCLEOTIDE SEQUENCE [LARGE SCALE GENOMIC DNA]</scope>
</reference>
<dbReference type="Proteomes" id="UP000515697">
    <property type="component" value="Chromosome PVSEL_06"/>
</dbReference>
<gene>
    <name evidence="4" type="ORF">PVSEL_0600140</name>
</gene>
<dbReference type="VEuPathDB" id="PlasmoDB:PVSEL_0600140"/>
<proteinExistence type="predicted"/>
<feature type="domain" description="PYST-C1-like N-terminal" evidence="3">
    <location>
        <begin position="27"/>
        <end position="78"/>
    </location>
</feature>
<feature type="chain" id="PRO_5027905219" evidence="2">
    <location>
        <begin position="19"/>
        <end position="221"/>
    </location>
</feature>
<dbReference type="NCBIfam" id="TIGR01601">
    <property type="entry name" value="PYST-C1"/>
    <property type="match status" value="1"/>
</dbReference>
<organism evidence="4 5">
    <name type="scientific">Plasmodium vinckei</name>
    <dbReference type="NCBI Taxonomy" id="5860"/>
    <lineage>
        <taxon>Eukaryota</taxon>
        <taxon>Sar</taxon>
        <taxon>Alveolata</taxon>
        <taxon>Apicomplexa</taxon>
        <taxon>Aconoidasida</taxon>
        <taxon>Haemosporida</taxon>
        <taxon>Plasmodiidae</taxon>
        <taxon>Plasmodium</taxon>
        <taxon>Plasmodium (Vinckeia)</taxon>
    </lineage>
</organism>
<feature type="compositionally biased region" description="Acidic residues" evidence="1">
    <location>
        <begin position="68"/>
        <end position="82"/>
    </location>
</feature>
<dbReference type="VEuPathDB" id="PlasmoDB:PVLDE_0600050"/>
<dbReference type="InterPro" id="IPR006488">
    <property type="entry name" value="PYST-C1_N"/>
</dbReference>
<name>A0A6V7SLA2_PLAVN</name>
<dbReference type="VEuPathDB" id="PlasmoDB:PVBDA_1200120"/>
<accession>A0A6V7SLA2</accession>
<dbReference type="Pfam" id="PF09690">
    <property type="entry name" value="PYST-C1"/>
    <property type="match status" value="1"/>
</dbReference>
<evidence type="ECO:0000313" key="4">
    <source>
        <dbReference type="EMBL" id="CAD2099547.1"/>
    </source>
</evidence>
<protein>
    <submittedName>
        <fullName evidence="4">Fam-c protein</fullName>
    </submittedName>
</protein>
<dbReference type="VEuPathDB" id="PlasmoDB:PVVCY_0201550"/>
<feature type="region of interest" description="Disordered" evidence="1">
    <location>
        <begin position="57"/>
        <end position="83"/>
    </location>
</feature>
<evidence type="ECO:0000256" key="2">
    <source>
        <dbReference type="SAM" id="SignalP"/>
    </source>
</evidence>
<evidence type="ECO:0000313" key="5">
    <source>
        <dbReference type="Proteomes" id="UP000515697"/>
    </source>
</evidence>
<evidence type="ECO:0000256" key="1">
    <source>
        <dbReference type="SAM" id="MobiDB-lite"/>
    </source>
</evidence>
<feature type="signal peptide" evidence="2">
    <location>
        <begin position="1"/>
        <end position="18"/>
    </location>
</feature>
<evidence type="ECO:0000259" key="3">
    <source>
        <dbReference type="Pfam" id="PF09690"/>
    </source>
</evidence>
<sequence>MNRKIFSLVCIALYVILAVPIQCSQQKVYDARNKSVRGTKEINRSNEKNDIEFKRETQLNNNNNNDLKDDEDDKDDKDDINDTDYKDETYDREYINEDDIYNCEYVNNDKIYNREYVNNDKIYNREYVNNDKIYNRKYVNNDVADDKKSNCFNIFKRVKKSKRTKEYSCDEMIEIFLNNNNGRPIDLAELIKFILVNGLEESITPLKLFESIIQLSKKQAK</sequence>
<dbReference type="VEuPathDB" id="PlasmoDB:PVPCR_1104790"/>
<dbReference type="AlphaFoldDB" id="A0A6V7SLA2"/>
<keyword evidence="2" id="KW-0732">Signal</keyword>